<dbReference type="RefSeq" id="WP_135623516.1">
    <property type="nucleotide sequence ID" value="NZ_RQGD01000024.1"/>
</dbReference>
<dbReference type="SUPFAM" id="SSF50475">
    <property type="entry name" value="FMN-binding split barrel"/>
    <property type="match status" value="1"/>
</dbReference>
<dbReference type="PANTHER" id="PTHR35802">
    <property type="entry name" value="PROTEASE SYNTHASE AND SPORULATION PROTEIN PAI 2"/>
    <property type="match status" value="1"/>
</dbReference>
<organism evidence="1 2">
    <name type="scientific">Leptospira ognonensis</name>
    <dbReference type="NCBI Taxonomy" id="2484945"/>
    <lineage>
        <taxon>Bacteria</taxon>
        <taxon>Pseudomonadati</taxon>
        <taxon>Spirochaetota</taxon>
        <taxon>Spirochaetia</taxon>
        <taxon>Leptospirales</taxon>
        <taxon>Leptospiraceae</taxon>
        <taxon>Leptospira</taxon>
    </lineage>
</organism>
<dbReference type="EMBL" id="RQGD01000024">
    <property type="protein sequence ID" value="TGL59327.1"/>
    <property type="molecule type" value="Genomic_DNA"/>
</dbReference>
<accession>A0A4R9K4Y6</accession>
<keyword evidence="2" id="KW-1185">Reference proteome</keyword>
<sequence>MFIPEPFKIKDEKIIYDLLCDYSFATLVSSKQDQLQATNLPLLLSKDKKSLIGHMAIANEQWKMLSGNSVLAIFHGPHHYISPSWYETKDAVPTWNYISLQVSGNFVPLDDEHQLVESLKHFVDTYETMESEYLLEHVDPNYLANLRKGIIGFKIEIHNIEAKAKLSQNHSTPRQSLVIEELKKIKSENALAIANWMQENLKNLKQ</sequence>
<name>A0A4R9K4Y6_9LEPT</name>
<dbReference type="Proteomes" id="UP000297693">
    <property type="component" value="Unassembled WGS sequence"/>
</dbReference>
<evidence type="ECO:0000313" key="2">
    <source>
        <dbReference type="Proteomes" id="UP000297693"/>
    </source>
</evidence>
<dbReference type="OrthoDB" id="9794948at2"/>
<dbReference type="PANTHER" id="PTHR35802:SF1">
    <property type="entry name" value="PROTEASE SYNTHASE AND SPORULATION PROTEIN PAI 2"/>
    <property type="match status" value="1"/>
</dbReference>
<protein>
    <submittedName>
        <fullName evidence="1">FMN-binding negative transcriptional regulator</fullName>
    </submittedName>
</protein>
<evidence type="ECO:0000313" key="1">
    <source>
        <dbReference type="EMBL" id="TGL59327.1"/>
    </source>
</evidence>
<reference evidence="1" key="1">
    <citation type="journal article" date="2019" name="PLoS Negl. Trop. Dis.">
        <title>Revisiting the worldwide diversity of Leptospira species in the environment.</title>
        <authorList>
            <person name="Vincent A.T."/>
            <person name="Schiettekatte O."/>
            <person name="Bourhy P."/>
            <person name="Veyrier F.J."/>
            <person name="Picardeau M."/>
        </authorList>
    </citation>
    <scope>NUCLEOTIDE SEQUENCE [LARGE SCALE GENOMIC DNA]</scope>
    <source>
        <strain evidence="1">201702476</strain>
    </source>
</reference>
<proteinExistence type="predicted"/>
<dbReference type="InterPro" id="IPR012349">
    <property type="entry name" value="Split_barrel_FMN-bd"/>
</dbReference>
<dbReference type="PIRSF" id="PIRSF010372">
    <property type="entry name" value="PaiB"/>
    <property type="match status" value="1"/>
</dbReference>
<dbReference type="Pfam" id="PF04299">
    <property type="entry name" value="FMN_bind_2"/>
    <property type="match status" value="1"/>
</dbReference>
<dbReference type="Gene3D" id="2.30.110.10">
    <property type="entry name" value="Electron Transport, Fmn-binding Protein, Chain A"/>
    <property type="match status" value="1"/>
</dbReference>
<comment type="caution">
    <text evidence="1">The sequence shown here is derived from an EMBL/GenBank/DDBJ whole genome shotgun (WGS) entry which is preliminary data.</text>
</comment>
<gene>
    <name evidence="1" type="ORF">EHQ58_08760</name>
</gene>
<dbReference type="InterPro" id="IPR007396">
    <property type="entry name" value="TR_PAI2-type"/>
</dbReference>
<dbReference type="AlphaFoldDB" id="A0A4R9K4Y6"/>